<evidence type="ECO:0000313" key="3">
    <source>
        <dbReference type="Proteomes" id="UP000287687"/>
    </source>
</evidence>
<name>A0A444LGC9_9HYPH</name>
<accession>A0A444LGC9</accession>
<evidence type="ECO:0000256" key="1">
    <source>
        <dbReference type="ARBA" id="ARBA00022649"/>
    </source>
</evidence>
<gene>
    <name evidence="2" type="ORF">EPK99_16080</name>
</gene>
<keyword evidence="3" id="KW-1185">Reference proteome</keyword>
<comment type="caution">
    <text evidence="2">The sequence shown here is derived from an EMBL/GenBank/DDBJ whole genome shotgun (WGS) entry which is preliminary data.</text>
</comment>
<dbReference type="Pfam" id="PF05016">
    <property type="entry name" value="ParE_toxin"/>
    <property type="match status" value="1"/>
</dbReference>
<dbReference type="InterPro" id="IPR035093">
    <property type="entry name" value="RelE/ParE_toxin_dom_sf"/>
</dbReference>
<dbReference type="Gene3D" id="3.30.2310.20">
    <property type="entry name" value="RelE-like"/>
    <property type="match status" value="1"/>
</dbReference>
<evidence type="ECO:0000313" key="2">
    <source>
        <dbReference type="EMBL" id="RWX77165.1"/>
    </source>
</evidence>
<dbReference type="InterPro" id="IPR007712">
    <property type="entry name" value="RelE/ParE_toxin"/>
</dbReference>
<keyword evidence="1" id="KW-1277">Toxin-antitoxin system</keyword>
<dbReference type="AlphaFoldDB" id="A0A444LGC9"/>
<organism evidence="2 3">
    <name type="scientific">Neorhizobium lilium</name>
    <dbReference type="NCBI Taxonomy" id="2503024"/>
    <lineage>
        <taxon>Bacteria</taxon>
        <taxon>Pseudomonadati</taxon>
        <taxon>Pseudomonadota</taxon>
        <taxon>Alphaproteobacteria</taxon>
        <taxon>Hyphomicrobiales</taxon>
        <taxon>Rhizobiaceae</taxon>
        <taxon>Rhizobium/Agrobacterium group</taxon>
        <taxon>Neorhizobium</taxon>
    </lineage>
</organism>
<dbReference type="RefSeq" id="WP_128444079.1">
    <property type="nucleotide sequence ID" value="NZ_SBIP01000003.1"/>
</dbReference>
<sequence>MAYKVIRHPLVRDDLSDITTLIGEYAGYSLALNKIDAIEDALNSLVDFPKIGSTRDDILPGLRAIPAADKAVLCFTVDDETGVVFIICVSYAGSDWMSRVKARV</sequence>
<dbReference type="EMBL" id="SBIP01000003">
    <property type="protein sequence ID" value="RWX77165.1"/>
    <property type="molecule type" value="Genomic_DNA"/>
</dbReference>
<dbReference type="Proteomes" id="UP000287687">
    <property type="component" value="Unassembled WGS sequence"/>
</dbReference>
<protein>
    <submittedName>
        <fullName evidence="2">Type II toxin-antitoxin system RelE/ParE family toxin</fullName>
    </submittedName>
</protein>
<dbReference type="OrthoDB" id="9814952at2"/>
<proteinExistence type="predicted"/>
<reference evidence="2 3" key="1">
    <citation type="submission" date="2019-01" db="EMBL/GenBank/DDBJ databases">
        <title>The draft genome of Rhizobium sp. 24NR.</title>
        <authorList>
            <person name="Liu L."/>
            <person name="Liang L."/>
            <person name="Shi S."/>
            <person name="Xu L."/>
            <person name="Wang X."/>
            <person name="Li L."/>
            <person name="Zhang X."/>
        </authorList>
    </citation>
    <scope>NUCLEOTIDE SEQUENCE [LARGE SCALE GENOMIC DNA]</scope>
    <source>
        <strain evidence="2 3">24NR</strain>
    </source>
</reference>